<protein>
    <submittedName>
        <fullName evidence="2">Uncharacterized protein</fullName>
    </submittedName>
</protein>
<comment type="caution">
    <text evidence="2">The sequence shown here is derived from an EMBL/GenBank/DDBJ whole genome shotgun (WGS) entry which is preliminary data.</text>
</comment>
<gene>
    <name evidence="2" type="ORF">AD952_05605</name>
</gene>
<dbReference type="RefSeq" id="WP_062141771.1">
    <property type="nucleotide sequence ID" value="NZ_LHZY01000009.1"/>
</dbReference>
<keyword evidence="1" id="KW-0472">Membrane</keyword>
<name>A0A149UW62_9PROT</name>
<accession>A0A149UW62</accession>
<keyword evidence="1" id="KW-0812">Transmembrane</keyword>
<organism evidence="2 3">
    <name type="scientific">Acetobacter cerevisiae</name>
    <dbReference type="NCBI Taxonomy" id="178900"/>
    <lineage>
        <taxon>Bacteria</taxon>
        <taxon>Pseudomonadati</taxon>
        <taxon>Pseudomonadota</taxon>
        <taxon>Alphaproteobacteria</taxon>
        <taxon>Acetobacterales</taxon>
        <taxon>Acetobacteraceae</taxon>
        <taxon>Acetobacter</taxon>
    </lineage>
</organism>
<dbReference type="EMBL" id="LHZY01000009">
    <property type="protein sequence ID" value="KXV72190.1"/>
    <property type="molecule type" value="Genomic_DNA"/>
</dbReference>
<keyword evidence="1" id="KW-1133">Transmembrane helix</keyword>
<dbReference type="PATRIC" id="fig|178900.6.peg.2197"/>
<evidence type="ECO:0000256" key="1">
    <source>
        <dbReference type="SAM" id="Phobius"/>
    </source>
</evidence>
<dbReference type="Proteomes" id="UP000075312">
    <property type="component" value="Unassembled WGS sequence"/>
</dbReference>
<evidence type="ECO:0000313" key="3">
    <source>
        <dbReference type="Proteomes" id="UP000075312"/>
    </source>
</evidence>
<feature type="transmembrane region" description="Helical" evidence="1">
    <location>
        <begin position="20"/>
        <end position="41"/>
    </location>
</feature>
<proteinExistence type="predicted"/>
<reference evidence="2 3" key="1">
    <citation type="submission" date="2015-06" db="EMBL/GenBank/DDBJ databases">
        <title>Improved classification and identification of acetic acid bacteria using matrix-assisted laser desorption/ionization time-of-flight mass spectrometry; Gluconobacter nephelii and Gluconobacter uchimurae are later heterotypic synonyms of Gluconobacter japonicus and Gluconobacter oxydans, respectively.</title>
        <authorList>
            <person name="Li L."/>
            <person name="Cleenwerck I."/>
            <person name="De Vuyst L."/>
            <person name="Vandamme P."/>
        </authorList>
    </citation>
    <scope>NUCLEOTIDE SEQUENCE [LARGE SCALE GENOMIC DNA]</scope>
    <source>
        <strain evidence="2 3">LMG 1608</strain>
    </source>
</reference>
<evidence type="ECO:0000313" key="2">
    <source>
        <dbReference type="EMBL" id="KXV72190.1"/>
    </source>
</evidence>
<sequence length="80" mass="8632">MDPTTLLASIFNYVLPLLPAKWAADVASLGLVIAGACAIAARHWPKPKDGSKWMWLYDLVNTVGQNKGHATNATDTNPKN</sequence>
<dbReference type="AlphaFoldDB" id="A0A149UW62"/>